<dbReference type="EMBL" id="LANP01000005">
    <property type="protein sequence ID" value="KJV56880.1"/>
    <property type="molecule type" value="Genomic_DNA"/>
</dbReference>
<evidence type="ECO:0000313" key="2">
    <source>
        <dbReference type="Proteomes" id="UP000033616"/>
    </source>
</evidence>
<protein>
    <submittedName>
        <fullName evidence="1">Uncharacterized protein</fullName>
    </submittedName>
</protein>
<sequence>MCIEDELQEIYQRLKIYSYESNLVQHFESIDRSGKIDNIDVDGSWSLSHVMWV</sequence>
<comment type="caution">
    <text evidence="1">The sequence shown here is derived from an EMBL/GenBank/DDBJ whole genome shotgun (WGS) entry which is preliminary data.</text>
</comment>
<dbReference type="AlphaFoldDB" id="A0A0F3MMA8"/>
<keyword evidence="2" id="KW-1185">Reference proteome</keyword>
<gene>
    <name evidence="1" type="ORF">OCHUTO_0265</name>
</gene>
<name>A0A0F3MMA8_9RICK</name>
<dbReference type="Proteomes" id="UP000033616">
    <property type="component" value="Unassembled WGS sequence"/>
</dbReference>
<accession>A0A0F3MMA8</accession>
<reference evidence="1 2" key="1">
    <citation type="submission" date="2015-02" db="EMBL/GenBank/DDBJ databases">
        <title>Genome Sequencing of Rickettsiales.</title>
        <authorList>
            <person name="Daugherty S.C."/>
            <person name="Su Q."/>
            <person name="Abolude K."/>
            <person name="Beier-Sexton M."/>
            <person name="Carlyon J.A."/>
            <person name="Carter R."/>
            <person name="Day N.P."/>
            <person name="Dumler S.J."/>
            <person name="Dyachenko V."/>
            <person name="Godinez A."/>
            <person name="Kurtti T.J."/>
            <person name="Lichay M."/>
            <person name="Mullins K.E."/>
            <person name="Ott S."/>
            <person name="Pappas-Brown V."/>
            <person name="Paris D.H."/>
            <person name="Patel P."/>
            <person name="Richards A.L."/>
            <person name="Sadzewicz L."/>
            <person name="Sears K."/>
            <person name="Seidman D."/>
            <person name="Sengamalay N."/>
            <person name="Stenos J."/>
            <person name="Tallon L.J."/>
            <person name="Vincent G."/>
            <person name="Fraser C.M."/>
            <person name="Munderloh U."/>
            <person name="Dunning-Hotopp J.C."/>
        </authorList>
    </citation>
    <scope>NUCLEOTIDE SEQUENCE [LARGE SCALE GENOMIC DNA]</scope>
    <source>
        <strain evidence="1 2">Fuller</strain>
    </source>
</reference>
<proteinExistence type="predicted"/>
<evidence type="ECO:0000313" key="1">
    <source>
        <dbReference type="EMBL" id="KJV56880.1"/>
    </source>
</evidence>
<dbReference type="STRING" id="1359168.OCHUTO_0265"/>
<organism evidence="1 2">
    <name type="scientific">Orientia chuto str. Dubai</name>
    <dbReference type="NCBI Taxonomy" id="1359168"/>
    <lineage>
        <taxon>Bacteria</taxon>
        <taxon>Pseudomonadati</taxon>
        <taxon>Pseudomonadota</taxon>
        <taxon>Alphaproteobacteria</taxon>
        <taxon>Rickettsiales</taxon>
        <taxon>Rickettsiaceae</taxon>
        <taxon>Rickettsieae</taxon>
        <taxon>Orientia</taxon>
    </lineage>
</organism>